<accession>A0A4R7STW7</accession>
<feature type="signal peptide" evidence="1">
    <location>
        <begin position="1"/>
        <end position="19"/>
    </location>
</feature>
<dbReference type="GO" id="GO:0035312">
    <property type="term" value="F:5'-3' DNA exonuclease activity"/>
    <property type="evidence" value="ECO:0007669"/>
    <property type="project" value="TreeGrafter"/>
</dbReference>
<feature type="chain" id="PRO_5020946422" description="Polymerase/histidinol phosphatase N-terminal domain-containing protein" evidence="1">
    <location>
        <begin position="20"/>
        <end position="425"/>
    </location>
</feature>
<gene>
    <name evidence="2" type="ORF">EI77_01018</name>
</gene>
<keyword evidence="3" id="KW-1185">Reference proteome</keyword>
<dbReference type="Gene3D" id="3.20.20.140">
    <property type="entry name" value="Metal-dependent hydrolases"/>
    <property type="match status" value="1"/>
</dbReference>
<dbReference type="SUPFAM" id="SSF89550">
    <property type="entry name" value="PHP domain-like"/>
    <property type="match status" value="1"/>
</dbReference>
<dbReference type="RefSeq" id="WP_133793638.1">
    <property type="nucleotide sequence ID" value="NZ_SOCA01000001.1"/>
</dbReference>
<dbReference type="GO" id="GO:0004534">
    <property type="term" value="F:5'-3' RNA exonuclease activity"/>
    <property type="evidence" value="ECO:0007669"/>
    <property type="project" value="TreeGrafter"/>
</dbReference>
<dbReference type="InterPro" id="IPR016195">
    <property type="entry name" value="Pol/histidinol_Pase-like"/>
</dbReference>
<sequence length="425" mass="47550">MRFSFLPILFIAATAMVSADEPRWFKGNTHTHSLWSDGNDFPEMISAWYKEKGYDFLCMSDHNTLAEGEKWVPEATIEKKKISLGRKVVDKCTDRFGPGWVTTRTDEKGQVEVKLKTLEEYRVKLEEPGKFLLVQAEEVSAGFAKSPIHINAINLTEAIQPVKDLVSIRETMRTNLQAIAAQGLKTGRPIMSHLNHPNFKWAVSAEDIAHVIEDKFFEVYNGHPSTYPEGDPARADTSTDRIWDIANTIRLVELKAAPLYALGTDDSHHYHGGTATSGRGWVMVKADKLDANALVEAMQRGDFYASCGVALEDVSFDKTTRKLTVKIKGEPGVKYTTEFRGTPKNYDRAIKEVPAPADDNYPVRLKYSEEVGKLLASSESLESSYQMTGDELYVRAIITSDQIMTNPATPGQLQKAWTQPVGWQP</sequence>
<reference evidence="2 3" key="1">
    <citation type="submission" date="2019-03" db="EMBL/GenBank/DDBJ databases">
        <title>Genomic Encyclopedia of Archaeal and Bacterial Type Strains, Phase II (KMG-II): from individual species to whole genera.</title>
        <authorList>
            <person name="Goeker M."/>
        </authorList>
    </citation>
    <scope>NUCLEOTIDE SEQUENCE [LARGE SCALE GENOMIC DNA]</scope>
    <source>
        <strain evidence="2 3">ATCC 25309</strain>
    </source>
</reference>
<dbReference type="EMBL" id="SOCA01000001">
    <property type="protein sequence ID" value="TDU81708.1"/>
    <property type="molecule type" value="Genomic_DNA"/>
</dbReference>
<comment type="caution">
    <text evidence="2">The sequence shown here is derived from an EMBL/GenBank/DDBJ whole genome shotgun (WGS) entry which is preliminary data.</text>
</comment>
<organism evidence="2 3">
    <name type="scientific">Prosthecobacter fusiformis</name>
    <dbReference type="NCBI Taxonomy" id="48464"/>
    <lineage>
        <taxon>Bacteria</taxon>
        <taxon>Pseudomonadati</taxon>
        <taxon>Verrucomicrobiota</taxon>
        <taxon>Verrucomicrobiia</taxon>
        <taxon>Verrucomicrobiales</taxon>
        <taxon>Verrucomicrobiaceae</taxon>
        <taxon>Prosthecobacter</taxon>
    </lineage>
</organism>
<proteinExistence type="predicted"/>
<evidence type="ECO:0000313" key="2">
    <source>
        <dbReference type="EMBL" id="TDU81708.1"/>
    </source>
</evidence>
<name>A0A4R7STW7_9BACT</name>
<evidence type="ECO:0000256" key="1">
    <source>
        <dbReference type="SAM" id="SignalP"/>
    </source>
</evidence>
<protein>
    <recommendedName>
        <fullName evidence="4">Polymerase/histidinol phosphatase N-terminal domain-containing protein</fullName>
    </recommendedName>
</protein>
<dbReference type="PANTHER" id="PTHR42924">
    <property type="entry name" value="EXONUCLEASE"/>
    <property type="match status" value="1"/>
</dbReference>
<keyword evidence="1" id="KW-0732">Signal</keyword>
<dbReference type="AlphaFoldDB" id="A0A4R7STW7"/>
<dbReference type="OrthoDB" id="9804333at2"/>
<evidence type="ECO:0008006" key="4">
    <source>
        <dbReference type="Google" id="ProtNLM"/>
    </source>
</evidence>
<dbReference type="InterPro" id="IPR052018">
    <property type="entry name" value="PHP_domain"/>
</dbReference>
<dbReference type="Proteomes" id="UP000295662">
    <property type="component" value="Unassembled WGS sequence"/>
</dbReference>
<evidence type="ECO:0000313" key="3">
    <source>
        <dbReference type="Proteomes" id="UP000295662"/>
    </source>
</evidence>
<dbReference type="PANTHER" id="PTHR42924:SF11">
    <property type="entry name" value="POLYMERASE_HISTIDINOL PHOSPHATASE N-TERMINAL DOMAIN-CONTAINING PROTEIN"/>
    <property type="match status" value="1"/>
</dbReference>